<accession>A0A2L2Y2Z9</accession>
<dbReference type="OrthoDB" id="6427715at2759"/>
<protein>
    <submittedName>
        <fullName evidence="5">L-xylulose reductase</fullName>
    </submittedName>
</protein>
<evidence type="ECO:0000313" key="5">
    <source>
        <dbReference type="EMBL" id="LAA02533.1"/>
    </source>
</evidence>
<dbReference type="EMBL" id="IAAA01005545">
    <property type="protein sequence ID" value="LAA02533.1"/>
    <property type="molecule type" value="mRNA"/>
</dbReference>
<dbReference type="GO" id="GO:0050038">
    <property type="term" value="F:L-xylulose reductase (NADPH) activity"/>
    <property type="evidence" value="ECO:0007669"/>
    <property type="project" value="TreeGrafter"/>
</dbReference>
<dbReference type="PRINTS" id="PR00080">
    <property type="entry name" value="SDRFAMILY"/>
</dbReference>
<dbReference type="EMBL" id="IAAA01005543">
    <property type="protein sequence ID" value="LAA02526.1"/>
    <property type="molecule type" value="mRNA"/>
</dbReference>
<comment type="similarity">
    <text evidence="1">Belongs to the short-chain dehydrogenases/reductases (SDR) family.</text>
</comment>
<dbReference type="GO" id="GO:0004090">
    <property type="term" value="F:carbonyl reductase (NADPH) activity"/>
    <property type="evidence" value="ECO:0007669"/>
    <property type="project" value="TreeGrafter"/>
</dbReference>
<dbReference type="PROSITE" id="PS00061">
    <property type="entry name" value="ADH_SHORT"/>
    <property type="match status" value="1"/>
</dbReference>
<evidence type="ECO:0000256" key="2">
    <source>
        <dbReference type="ARBA" id="ARBA00011881"/>
    </source>
</evidence>
<dbReference type="Gene3D" id="3.40.50.720">
    <property type="entry name" value="NAD(P)-binding Rossmann-like Domain"/>
    <property type="match status" value="1"/>
</dbReference>
<dbReference type="GO" id="GO:0005997">
    <property type="term" value="P:xylulose metabolic process"/>
    <property type="evidence" value="ECO:0007669"/>
    <property type="project" value="TreeGrafter"/>
</dbReference>
<proteinExistence type="evidence at transcript level"/>
<dbReference type="PANTHER" id="PTHR44252">
    <property type="entry name" value="D-ERYTHRULOSE REDUCTASE"/>
    <property type="match status" value="1"/>
</dbReference>
<evidence type="ECO:0000256" key="1">
    <source>
        <dbReference type="ARBA" id="ARBA00006484"/>
    </source>
</evidence>
<dbReference type="GO" id="GO:0006006">
    <property type="term" value="P:glucose metabolic process"/>
    <property type="evidence" value="ECO:0007669"/>
    <property type="project" value="TreeGrafter"/>
</dbReference>
<keyword evidence="3" id="KW-0521">NADP</keyword>
<keyword evidence="4" id="KW-0560">Oxidoreductase</keyword>
<dbReference type="InterPro" id="IPR036291">
    <property type="entry name" value="NAD(P)-bd_dom_sf"/>
</dbReference>
<dbReference type="AlphaFoldDB" id="A0A2L2Y2Z9"/>
<sequence>MDIRFDGKRALVTGAGKGIGKAVAIRLAECGAEVIAVSRTHSDLEELEKCNNKIKTVLLDIGNWEKTKTTISDLEPIDLLVNNAAIAKDKEFGDLSEEEIDESYNINVKAIINITQILAKGMKERGQGGSIVNVSSIAAFRTAPTLGVYSSGKGAVDQLTRCMATEYGPHNIRVNSVNPTGVRTRMAAEYFEPDNELGKMFKERTPLKRLGEVDDIAYPILFLLSEYASLISGITLPIDGGLTNIF</sequence>
<dbReference type="SUPFAM" id="SSF51735">
    <property type="entry name" value="NAD(P)-binding Rossmann-fold domains"/>
    <property type="match status" value="1"/>
</dbReference>
<dbReference type="PANTHER" id="PTHR44252:SF3">
    <property type="entry name" value="D-ERYTHRULOSE REDUCTASE-RELATED"/>
    <property type="match status" value="1"/>
</dbReference>
<name>A0A2L2Y2Z9_PARTP</name>
<dbReference type="InterPro" id="IPR020904">
    <property type="entry name" value="Sc_DH/Rdtase_CS"/>
</dbReference>
<dbReference type="Pfam" id="PF13561">
    <property type="entry name" value="adh_short_C2"/>
    <property type="match status" value="1"/>
</dbReference>
<evidence type="ECO:0000256" key="3">
    <source>
        <dbReference type="ARBA" id="ARBA00022857"/>
    </source>
</evidence>
<reference evidence="5" key="1">
    <citation type="journal article" date="2016" name="Mol. Ecol. Resour.">
        <title>Evaluation of the impact of RNA preservation methods of spiders for de novo transcriptome assembly.</title>
        <authorList>
            <person name="Kono N."/>
            <person name="Nakamura H."/>
            <person name="Ito Y."/>
            <person name="Tomita M."/>
            <person name="Arakawa K."/>
        </authorList>
    </citation>
    <scope>NUCLEOTIDE SEQUENCE</scope>
    <source>
        <tissue evidence="5">Whole body</tissue>
    </source>
</reference>
<organism evidence="5">
    <name type="scientific">Parasteatoda tepidariorum</name>
    <name type="common">Common house spider</name>
    <name type="synonym">Achaearanea tepidariorum</name>
    <dbReference type="NCBI Taxonomy" id="114398"/>
    <lineage>
        <taxon>Eukaryota</taxon>
        <taxon>Metazoa</taxon>
        <taxon>Ecdysozoa</taxon>
        <taxon>Arthropoda</taxon>
        <taxon>Chelicerata</taxon>
        <taxon>Arachnida</taxon>
        <taxon>Araneae</taxon>
        <taxon>Araneomorphae</taxon>
        <taxon>Entelegynae</taxon>
        <taxon>Araneoidea</taxon>
        <taxon>Theridiidae</taxon>
        <taxon>Parasteatoda</taxon>
    </lineage>
</organism>
<dbReference type="InterPro" id="IPR051737">
    <property type="entry name" value="L-xylulose/Carbonyl_redctase"/>
</dbReference>
<dbReference type="FunFam" id="3.40.50.720:FF:000084">
    <property type="entry name" value="Short-chain dehydrogenase reductase"/>
    <property type="match status" value="1"/>
</dbReference>
<comment type="subunit">
    <text evidence="2">Homotetramer.</text>
</comment>
<dbReference type="InterPro" id="IPR002347">
    <property type="entry name" value="SDR_fam"/>
</dbReference>
<dbReference type="EMBL" id="IAAA01005544">
    <property type="protein sequence ID" value="LAA02530.1"/>
    <property type="molecule type" value="mRNA"/>
</dbReference>
<evidence type="ECO:0000256" key="4">
    <source>
        <dbReference type="ARBA" id="ARBA00023002"/>
    </source>
</evidence>
<dbReference type="PRINTS" id="PR00081">
    <property type="entry name" value="GDHRDH"/>
</dbReference>